<evidence type="ECO:0000313" key="1">
    <source>
        <dbReference type="EMBL" id="WOG81141.1"/>
    </source>
</evidence>
<gene>
    <name evidence="1" type="ORF">DCAR_0100286</name>
</gene>
<reference evidence="1" key="2">
    <citation type="submission" date="2022-03" db="EMBL/GenBank/DDBJ databases">
        <title>Draft title - Genomic analysis of global carrot germplasm unveils the trajectory of domestication and the origin of high carotenoid orange carrot.</title>
        <authorList>
            <person name="Iorizzo M."/>
            <person name="Ellison S."/>
            <person name="Senalik D."/>
            <person name="Macko-Podgorni A."/>
            <person name="Grzebelus D."/>
            <person name="Bostan H."/>
            <person name="Rolling W."/>
            <person name="Curaba J."/>
            <person name="Simon P."/>
        </authorList>
    </citation>
    <scope>NUCLEOTIDE SEQUENCE</scope>
    <source>
        <tissue evidence="1">Leaf</tissue>
    </source>
</reference>
<evidence type="ECO:0000313" key="2">
    <source>
        <dbReference type="Proteomes" id="UP000077755"/>
    </source>
</evidence>
<dbReference type="EMBL" id="CP093343">
    <property type="protein sequence ID" value="WOG81141.1"/>
    <property type="molecule type" value="Genomic_DNA"/>
</dbReference>
<accession>A0A166ECE9</accession>
<reference evidence="1" key="1">
    <citation type="journal article" date="2016" name="Nat. Genet.">
        <title>A high-quality carrot genome assembly provides new insights into carotenoid accumulation and asterid genome evolution.</title>
        <authorList>
            <person name="Iorizzo M."/>
            <person name="Ellison S."/>
            <person name="Senalik D."/>
            <person name="Zeng P."/>
            <person name="Satapoomin P."/>
            <person name="Huang J."/>
            <person name="Bowman M."/>
            <person name="Iovene M."/>
            <person name="Sanseverino W."/>
            <person name="Cavagnaro P."/>
            <person name="Yildiz M."/>
            <person name="Macko-Podgorni A."/>
            <person name="Moranska E."/>
            <person name="Grzebelus E."/>
            <person name="Grzebelus D."/>
            <person name="Ashrafi H."/>
            <person name="Zheng Z."/>
            <person name="Cheng S."/>
            <person name="Spooner D."/>
            <person name="Van Deynze A."/>
            <person name="Simon P."/>
        </authorList>
    </citation>
    <scope>NUCLEOTIDE SEQUENCE</scope>
    <source>
        <tissue evidence="1">Leaf</tissue>
    </source>
</reference>
<organism evidence="1 2">
    <name type="scientific">Daucus carota subsp. sativus</name>
    <name type="common">Carrot</name>
    <dbReference type="NCBI Taxonomy" id="79200"/>
    <lineage>
        <taxon>Eukaryota</taxon>
        <taxon>Viridiplantae</taxon>
        <taxon>Streptophyta</taxon>
        <taxon>Embryophyta</taxon>
        <taxon>Tracheophyta</taxon>
        <taxon>Spermatophyta</taxon>
        <taxon>Magnoliopsida</taxon>
        <taxon>eudicotyledons</taxon>
        <taxon>Gunneridae</taxon>
        <taxon>Pentapetalae</taxon>
        <taxon>asterids</taxon>
        <taxon>campanulids</taxon>
        <taxon>Apiales</taxon>
        <taxon>Apiaceae</taxon>
        <taxon>Apioideae</taxon>
        <taxon>Scandiceae</taxon>
        <taxon>Daucinae</taxon>
        <taxon>Daucus</taxon>
        <taxon>Daucus sect. Daucus</taxon>
    </lineage>
</organism>
<keyword evidence="2" id="KW-1185">Reference proteome</keyword>
<protein>
    <submittedName>
        <fullName evidence="1">Uncharacterized protein</fullName>
    </submittedName>
</protein>
<proteinExistence type="predicted"/>
<sequence length="58" mass="7285">MHKKRNFEYKKHITKTHNKLIKINRKTMKRLYLDHDQTYKSTYKVSRWIYGQNLDKSK</sequence>
<name>A0A166ECE9_DAUCS</name>
<dbReference type="Gramene" id="KZN06377">
    <property type="protein sequence ID" value="KZN06377"/>
    <property type="gene ID" value="DCAR_007214"/>
</dbReference>
<dbReference type="AlphaFoldDB" id="A0A166ECE9"/>
<dbReference type="Proteomes" id="UP000077755">
    <property type="component" value="Chromosome 1"/>
</dbReference>